<dbReference type="EMBL" id="CAXLJM020000039">
    <property type="protein sequence ID" value="CAL8108280.1"/>
    <property type="molecule type" value="Genomic_DNA"/>
</dbReference>
<gene>
    <name evidence="2" type="ORF">ODALV1_LOCUS12932</name>
</gene>
<feature type="compositionally biased region" description="Polar residues" evidence="1">
    <location>
        <begin position="44"/>
        <end position="74"/>
    </location>
</feature>
<feature type="region of interest" description="Disordered" evidence="1">
    <location>
        <begin position="184"/>
        <end position="234"/>
    </location>
</feature>
<organism evidence="2 3">
    <name type="scientific">Orchesella dallaii</name>
    <dbReference type="NCBI Taxonomy" id="48710"/>
    <lineage>
        <taxon>Eukaryota</taxon>
        <taxon>Metazoa</taxon>
        <taxon>Ecdysozoa</taxon>
        <taxon>Arthropoda</taxon>
        <taxon>Hexapoda</taxon>
        <taxon>Collembola</taxon>
        <taxon>Entomobryomorpha</taxon>
        <taxon>Entomobryoidea</taxon>
        <taxon>Orchesellidae</taxon>
        <taxon>Orchesellinae</taxon>
        <taxon>Orchesella</taxon>
    </lineage>
</organism>
<evidence type="ECO:0000256" key="1">
    <source>
        <dbReference type="SAM" id="MobiDB-lite"/>
    </source>
</evidence>
<proteinExistence type="predicted"/>
<reference evidence="2 3" key="1">
    <citation type="submission" date="2024-08" db="EMBL/GenBank/DDBJ databases">
        <authorList>
            <person name="Cucini C."/>
            <person name="Frati F."/>
        </authorList>
    </citation>
    <scope>NUCLEOTIDE SEQUENCE [LARGE SCALE GENOMIC DNA]</scope>
</reference>
<feature type="compositionally biased region" description="Polar residues" evidence="1">
    <location>
        <begin position="141"/>
        <end position="159"/>
    </location>
</feature>
<dbReference type="Proteomes" id="UP001642540">
    <property type="component" value="Unassembled WGS sequence"/>
</dbReference>
<feature type="region of interest" description="Disordered" evidence="1">
    <location>
        <begin position="381"/>
        <end position="423"/>
    </location>
</feature>
<feature type="compositionally biased region" description="Basic and acidic residues" evidence="1">
    <location>
        <begin position="77"/>
        <end position="94"/>
    </location>
</feature>
<comment type="caution">
    <text evidence="2">The sequence shown here is derived from an EMBL/GenBank/DDBJ whole genome shotgun (WGS) entry which is preliminary data.</text>
</comment>
<protein>
    <submittedName>
        <fullName evidence="2">Uncharacterized protein</fullName>
    </submittedName>
</protein>
<keyword evidence="3" id="KW-1185">Reference proteome</keyword>
<name>A0ABP1QM50_9HEXA</name>
<feature type="region of interest" description="Disordered" evidence="1">
    <location>
        <begin position="1"/>
        <end position="96"/>
    </location>
</feature>
<feature type="compositionally biased region" description="Basic residues" evidence="1">
    <location>
        <begin position="30"/>
        <end position="39"/>
    </location>
</feature>
<evidence type="ECO:0000313" key="2">
    <source>
        <dbReference type="EMBL" id="CAL8108280.1"/>
    </source>
</evidence>
<feature type="region of interest" description="Disordered" evidence="1">
    <location>
        <begin position="140"/>
        <end position="159"/>
    </location>
</feature>
<accession>A0ABP1QM50</accession>
<sequence>MQKDDSSPTDKAPGLRSGKPYQNVVDPKTLVKHRAPRKVKTADNENTTVSPQATTSSQYSGSNVERSPITTASEGQCADRLESQVNETSRHIDSPRTQISKLTELATSHVASVSKYFTIPNKYSREQFLEDLAKRKEQREQQVINTEAQETQQTTSVDQVNTSEMDAAAIQALVNESVKEAIAQENDNQNQVQGQPRGGGYYRSRPYSGQGRGEDRGRINPRRPVGRGGSRRREIPTVFDREVTSFTTPPSQDIITQLRTLPDDLKKHIEWVRTNIQNIQAKNKEYYDRRHIAHPFKSGDKVLIKNHARSDKAAHKIQKLLRKWIGPFVLGAQAEDNDVTFEILTIPHLKRVGQRHVNDLRPYVERKTVKRRLITSPDVEDIDDNELEEPTQQQVLPPRRARTRLDYRTLAGYKTKKKTNDRQ</sequence>
<evidence type="ECO:0000313" key="3">
    <source>
        <dbReference type="Proteomes" id="UP001642540"/>
    </source>
</evidence>